<name>A0A3Q9IPG1_9BACT</name>
<dbReference type="PROSITE" id="PS51257">
    <property type="entry name" value="PROKAR_LIPOPROTEIN"/>
    <property type="match status" value="1"/>
</dbReference>
<reference evidence="1 2" key="1">
    <citation type="submission" date="2018-10" db="EMBL/GenBank/DDBJ databases">
        <title>Butyricimonas faecalis sp. nov., isolated from human faeces and emended description of the genus Butyricimonas.</title>
        <authorList>
            <person name="Le Roy T."/>
            <person name="Van der Smissen P."/>
            <person name="Paquot A."/>
            <person name="Delzenne N."/>
            <person name="Muccioli G."/>
            <person name="Collet J.-F."/>
            <person name="Cani P.D."/>
        </authorList>
    </citation>
    <scope>NUCLEOTIDE SEQUENCE [LARGE SCALE GENOMIC DNA]</scope>
    <source>
        <strain evidence="1 2">H184</strain>
    </source>
</reference>
<dbReference type="Proteomes" id="UP000270673">
    <property type="component" value="Chromosome"/>
</dbReference>
<proteinExistence type="predicted"/>
<dbReference type="RefSeq" id="WP_127075298.1">
    <property type="nucleotide sequence ID" value="NZ_CP032819.1"/>
</dbReference>
<keyword evidence="2" id="KW-1185">Reference proteome</keyword>
<organism evidence="1 2">
    <name type="scientific">Butyricimonas faecalis</name>
    <dbReference type="NCBI Taxonomy" id="2093856"/>
    <lineage>
        <taxon>Bacteria</taxon>
        <taxon>Pseudomonadati</taxon>
        <taxon>Bacteroidota</taxon>
        <taxon>Bacteroidia</taxon>
        <taxon>Bacteroidales</taxon>
        <taxon>Odoribacteraceae</taxon>
        <taxon>Butyricimonas</taxon>
    </lineage>
</organism>
<evidence type="ECO:0000313" key="2">
    <source>
        <dbReference type="Proteomes" id="UP000270673"/>
    </source>
</evidence>
<protein>
    <submittedName>
        <fullName evidence="1">Uncharacterized protein</fullName>
    </submittedName>
</protein>
<dbReference type="EMBL" id="CP032819">
    <property type="protein sequence ID" value="AZS30617.1"/>
    <property type="molecule type" value="Genomic_DNA"/>
</dbReference>
<dbReference type="KEGG" id="buy:D8S85_14385"/>
<dbReference type="OrthoDB" id="1100340at2"/>
<dbReference type="AlphaFoldDB" id="A0A3Q9IPG1"/>
<evidence type="ECO:0000313" key="1">
    <source>
        <dbReference type="EMBL" id="AZS30617.1"/>
    </source>
</evidence>
<sequence>MKGWLCDLTWISFVAFTMLLGGCSENIQEDFLNENNITEMYIDSVFLGFEGDLIYPEVIWGNVDTYLRAFERMKAHLKLKDGALVWNIKNGDELNISENIFEYVTGWWSRQNEKLNSGDYKLEIQGNDYYIMPIKVEEGFGQSRVGQYLIGGQHRYNINILKQLHSYARPGRSLYYYINNLDDYSLFRPNLFYGATSSFGRWSYNCDNACFYSSRIDCVYNEIAGSDTEVRADEVWDKVKGRNGLPLVSIMNYRYYQ</sequence>
<accession>A0A3Q9IPG1</accession>
<gene>
    <name evidence="1" type="ORF">D8S85_14385</name>
</gene>